<dbReference type="Proteomes" id="UP000286097">
    <property type="component" value="Unassembled WGS sequence"/>
</dbReference>
<comment type="caution">
    <text evidence="1">The sequence shown here is derived from an EMBL/GenBank/DDBJ whole genome shotgun (WGS) entry which is preliminary data.</text>
</comment>
<name>A0A425C0M3_9STRA</name>
<evidence type="ECO:0000313" key="2">
    <source>
        <dbReference type="Proteomes" id="UP000286097"/>
    </source>
</evidence>
<reference evidence="1 2" key="1">
    <citation type="submission" date="2018-06" db="EMBL/GenBank/DDBJ databases">
        <title>Comparative genomics of downy mildews reveals potential adaptations to biotrophy.</title>
        <authorList>
            <person name="Fletcher K."/>
            <person name="Klosterman S.J."/>
            <person name="Derevnina L."/>
            <person name="Martin F."/>
            <person name="Koike S."/>
            <person name="Reyes Chin-Wo S."/>
            <person name="Mou B."/>
            <person name="Michelmore R."/>
        </authorList>
    </citation>
    <scope>NUCLEOTIDE SEQUENCE [LARGE SCALE GENOMIC DNA]</scope>
    <source>
        <strain evidence="1 2">R13</strain>
    </source>
</reference>
<organism evidence="1 2">
    <name type="scientific">Peronospora effusa</name>
    <dbReference type="NCBI Taxonomy" id="542832"/>
    <lineage>
        <taxon>Eukaryota</taxon>
        <taxon>Sar</taxon>
        <taxon>Stramenopiles</taxon>
        <taxon>Oomycota</taxon>
        <taxon>Peronosporomycetes</taxon>
        <taxon>Peronosporales</taxon>
        <taxon>Peronosporaceae</taxon>
        <taxon>Peronospora</taxon>
    </lineage>
</organism>
<evidence type="ECO:0000313" key="1">
    <source>
        <dbReference type="EMBL" id="RQM10599.1"/>
    </source>
</evidence>
<gene>
    <name evidence="1" type="ORF">DD237_008507</name>
</gene>
<protein>
    <submittedName>
        <fullName evidence="1">Uncharacterized protein</fullName>
    </submittedName>
</protein>
<sequence length="127" mass="14054">MLFRATCALLSDRWLAHLATRDDVMLARHLFPLQIGIAILNAQIHIDGVTTVADRAPDVRRVVRAGVAILVMAVLKDVVARLDMSLVKFSCKFEQKRGYSEQDDMAGGSLCVRRSGVCLRVCVLGRM</sequence>
<dbReference type="EMBL" id="QKXF01000575">
    <property type="protein sequence ID" value="RQM10599.1"/>
    <property type="molecule type" value="Genomic_DNA"/>
</dbReference>
<proteinExistence type="predicted"/>
<dbReference type="AlphaFoldDB" id="A0A425C0M3"/>
<dbReference type="VEuPathDB" id="FungiDB:DD237_008507"/>
<accession>A0A425C0M3</accession>